<protein>
    <submittedName>
        <fullName evidence="1">Uncharacterized protein</fullName>
    </submittedName>
</protein>
<comment type="caution">
    <text evidence="1">The sequence shown here is derived from an EMBL/GenBank/DDBJ whole genome shotgun (WGS) entry which is preliminary data.</text>
</comment>
<evidence type="ECO:0000313" key="1">
    <source>
        <dbReference type="EMBL" id="GAG86354.1"/>
    </source>
</evidence>
<gene>
    <name evidence="1" type="ORF">S01H4_30222</name>
</gene>
<proteinExistence type="predicted"/>
<dbReference type="EMBL" id="BART01015582">
    <property type="protein sequence ID" value="GAG86354.1"/>
    <property type="molecule type" value="Genomic_DNA"/>
</dbReference>
<sequence>MTQLFNGDSWKNASRYTGRKRHEALVQLYEDLLRNETNVEHVWPFRVSDSFMRRTKYYIIYATHHFKGLRVMKNIMKGQGAGIFEYLGPDEERLRGQQRFDAVDLGEWLKDHFKGRKVTFDELCEELYPLSRSPVAEYIDSDYRKTIQALERANDPQIEIIRVDSKKWGLKENDIIMFK</sequence>
<name>X1ATZ0_9ZZZZ</name>
<reference evidence="1" key="1">
    <citation type="journal article" date="2014" name="Front. Microbiol.">
        <title>High frequency of phylogenetically diverse reductive dehalogenase-homologous genes in deep subseafloor sedimentary metagenomes.</title>
        <authorList>
            <person name="Kawai M."/>
            <person name="Futagami T."/>
            <person name="Toyoda A."/>
            <person name="Takaki Y."/>
            <person name="Nishi S."/>
            <person name="Hori S."/>
            <person name="Arai W."/>
            <person name="Tsubouchi T."/>
            <person name="Morono Y."/>
            <person name="Uchiyama I."/>
            <person name="Ito T."/>
            <person name="Fujiyama A."/>
            <person name="Inagaki F."/>
            <person name="Takami H."/>
        </authorList>
    </citation>
    <scope>NUCLEOTIDE SEQUENCE</scope>
    <source>
        <strain evidence="1">Expedition CK06-06</strain>
    </source>
</reference>
<organism evidence="1">
    <name type="scientific">marine sediment metagenome</name>
    <dbReference type="NCBI Taxonomy" id="412755"/>
    <lineage>
        <taxon>unclassified sequences</taxon>
        <taxon>metagenomes</taxon>
        <taxon>ecological metagenomes</taxon>
    </lineage>
</organism>
<accession>X1ATZ0</accession>
<dbReference type="AlphaFoldDB" id="X1ATZ0"/>